<accession>A0ABW0HX18</accession>
<dbReference type="Gene3D" id="1.10.260.40">
    <property type="entry name" value="lambda repressor-like DNA-binding domains"/>
    <property type="match status" value="1"/>
</dbReference>
<keyword evidence="6" id="KW-1185">Reference proteome</keyword>
<sequence length="123" mass="14145">MENDILKLVGRRIRGLRKAQGMSQEQLGEKGSFHYSYIGQIERGEKNISLLNLAKIADALNVSMAQLFSYVDVEEKLTESEADVREIVTALREQRPDQVKMVRNVVREILGENDRYRISPPRK</sequence>
<dbReference type="CDD" id="cd00093">
    <property type="entry name" value="HTH_XRE"/>
    <property type="match status" value="1"/>
</dbReference>
<name>A0ABW0HX18_9BACL</name>
<evidence type="ECO:0000313" key="6">
    <source>
        <dbReference type="Proteomes" id="UP001596113"/>
    </source>
</evidence>
<evidence type="ECO:0000313" key="5">
    <source>
        <dbReference type="EMBL" id="MFC5404427.1"/>
    </source>
</evidence>
<reference evidence="6" key="1">
    <citation type="journal article" date="2019" name="Int. J. Syst. Evol. Microbiol.">
        <title>The Global Catalogue of Microorganisms (GCM) 10K type strain sequencing project: providing services to taxonomists for standard genome sequencing and annotation.</title>
        <authorList>
            <consortium name="The Broad Institute Genomics Platform"/>
            <consortium name="The Broad Institute Genome Sequencing Center for Infectious Disease"/>
            <person name="Wu L."/>
            <person name="Ma J."/>
        </authorList>
    </citation>
    <scope>NUCLEOTIDE SEQUENCE [LARGE SCALE GENOMIC DNA]</scope>
    <source>
        <strain evidence="6">CGMCC 1.18575</strain>
    </source>
</reference>
<keyword evidence="3" id="KW-0804">Transcription</keyword>
<dbReference type="SMART" id="SM00530">
    <property type="entry name" value="HTH_XRE"/>
    <property type="match status" value="1"/>
</dbReference>
<keyword evidence="2" id="KW-0238">DNA-binding</keyword>
<dbReference type="RefSeq" id="WP_378134720.1">
    <property type="nucleotide sequence ID" value="NZ_JBHSMI010000028.1"/>
</dbReference>
<dbReference type="InterPro" id="IPR050807">
    <property type="entry name" value="TransReg_Diox_bact_type"/>
</dbReference>
<dbReference type="PANTHER" id="PTHR46797:SF23">
    <property type="entry name" value="HTH-TYPE TRANSCRIPTIONAL REGULATOR SUTR"/>
    <property type="match status" value="1"/>
</dbReference>
<dbReference type="InterPro" id="IPR010982">
    <property type="entry name" value="Lambda_DNA-bd_dom_sf"/>
</dbReference>
<protein>
    <submittedName>
        <fullName evidence="5">Helix-turn-helix domain-containing protein</fullName>
    </submittedName>
</protein>
<dbReference type="SUPFAM" id="SSF47413">
    <property type="entry name" value="lambda repressor-like DNA-binding domains"/>
    <property type="match status" value="1"/>
</dbReference>
<dbReference type="PROSITE" id="PS50943">
    <property type="entry name" value="HTH_CROC1"/>
    <property type="match status" value="1"/>
</dbReference>
<proteinExistence type="predicted"/>
<feature type="domain" description="HTH cro/C1-type" evidence="4">
    <location>
        <begin position="13"/>
        <end position="67"/>
    </location>
</feature>
<evidence type="ECO:0000256" key="1">
    <source>
        <dbReference type="ARBA" id="ARBA00023015"/>
    </source>
</evidence>
<dbReference type="PANTHER" id="PTHR46797">
    <property type="entry name" value="HTH-TYPE TRANSCRIPTIONAL REGULATOR"/>
    <property type="match status" value="1"/>
</dbReference>
<dbReference type="InterPro" id="IPR001387">
    <property type="entry name" value="Cro/C1-type_HTH"/>
</dbReference>
<organism evidence="5 6">
    <name type="scientific">Cohnella soli</name>
    <dbReference type="NCBI Taxonomy" id="425005"/>
    <lineage>
        <taxon>Bacteria</taxon>
        <taxon>Bacillati</taxon>
        <taxon>Bacillota</taxon>
        <taxon>Bacilli</taxon>
        <taxon>Bacillales</taxon>
        <taxon>Paenibacillaceae</taxon>
        <taxon>Cohnella</taxon>
    </lineage>
</organism>
<gene>
    <name evidence="5" type="ORF">ACFPOF_16970</name>
</gene>
<dbReference type="Proteomes" id="UP001596113">
    <property type="component" value="Unassembled WGS sequence"/>
</dbReference>
<evidence type="ECO:0000256" key="3">
    <source>
        <dbReference type="ARBA" id="ARBA00023163"/>
    </source>
</evidence>
<evidence type="ECO:0000259" key="4">
    <source>
        <dbReference type="PROSITE" id="PS50943"/>
    </source>
</evidence>
<keyword evidence="1" id="KW-0805">Transcription regulation</keyword>
<dbReference type="EMBL" id="JBHSMI010000028">
    <property type="protein sequence ID" value="MFC5404427.1"/>
    <property type="molecule type" value="Genomic_DNA"/>
</dbReference>
<evidence type="ECO:0000256" key="2">
    <source>
        <dbReference type="ARBA" id="ARBA00023125"/>
    </source>
</evidence>
<dbReference type="Pfam" id="PF01381">
    <property type="entry name" value="HTH_3"/>
    <property type="match status" value="1"/>
</dbReference>
<comment type="caution">
    <text evidence="5">The sequence shown here is derived from an EMBL/GenBank/DDBJ whole genome shotgun (WGS) entry which is preliminary data.</text>
</comment>